<evidence type="ECO:0000256" key="3">
    <source>
        <dbReference type="SAM" id="SignalP"/>
    </source>
</evidence>
<accession>A0ABY3PDQ6</accession>
<gene>
    <name evidence="5" type="ORF">LN051_02020</name>
</gene>
<dbReference type="EMBL" id="CP086654">
    <property type="protein sequence ID" value="UEX90467.1"/>
    <property type="molecule type" value="Genomic_DNA"/>
</dbReference>
<feature type="domain" description="YncI copper-binding" evidence="4">
    <location>
        <begin position="26"/>
        <end position="152"/>
    </location>
</feature>
<dbReference type="Pfam" id="PF07987">
    <property type="entry name" value="DUF1775"/>
    <property type="match status" value="1"/>
</dbReference>
<feature type="region of interest" description="Disordered" evidence="1">
    <location>
        <begin position="137"/>
        <end position="175"/>
    </location>
</feature>
<name>A0ABY3PDQ6_9STAP</name>
<evidence type="ECO:0000259" key="4">
    <source>
        <dbReference type="Pfam" id="PF07987"/>
    </source>
</evidence>
<reference evidence="5 6" key="1">
    <citation type="journal article" date="2022" name="Pathogens">
        <title>Staphylococcus ratti sp. nov. Isolated from a Lab Rat.</title>
        <authorList>
            <person name="Kovarovic V."/>
            <person name="Sedlacek I."/>
            <person name="Petras P."/>
            <person name="Kralova S."/>
            <person name="Maslanova I."/>
            <person name="Svec P."/>
            <person name="Neumann-Schaal M."/>
            <person name="Botka T."/>
            <person name="Gelbicova T."/>
            <person name="Stankova E."/>
            <person name="Doskar J."/>
            <person name="Pantucek R."/>
        </authorList>
    </citation>
    <scope>NUCLEOTIDE SEQUENCE [LARGE SCALE GENOMIC DNA]</scope>
    <source>
        <strain evidence="5 6">CCM 9025</strain>
    </source>
</reference>
<keyword evidence="2" id="KW-1133">Transmembrane helix</keyword>
<protein>
    <submittedName>
        <fullName evidence="5">YcnI family protein</fullName>
    </submittedName>
</protein>
<dbReference type="RefSeq" id="WP_229292963.1">
    <property type="nucleotide sequence ID" value="NZ_CP086654.1"/>
</dbReference>
<dbReference type="InterPro" id="IPR038507">
    <property type="entry name" value="YcnI-like_sf"/>
</dbReference>
<organism evidence="5 6">
    <name type="scientific">Staphylococcus ratti</name>
    <dbReference type="NCBI Taxonomy" id="2892440"/>
    <lineage>
        <taxon>Bacteria</taxon>
        <taxon>Bacillati</taxon>
        <taxon>Bacillota</taxon>
        <taxon>Bacilli</taxon>
        <taxon>Bacillales</taxon>
        <taxon>Staphylococcaceae</taxon>
        <taxon>Staphylococcus</taxon>
    </lineage>
</organism>
<proteinExistence type="predicted"/>
<evidence type="ECO:0000313" key="5">
    <source>
        <dbReference type="EMBL" id="UEX90467.1"/>
    </source>
</evidence>
<sequence>MKSVKWLISIVFASVLLGSLSNVEAHVTLTPNASEPGSYDEYSVRVPVERAVPTTKLELEVPDGVSLSTVEPVPGFKHTFETDKQGNIKKITWEATGKGIGEHEHVDFPIVVANPEKEGKFMWKAVQTYKDGKKVSWTDENADSEHPAPVTEVKKGSGTTGGHGHHHGDDHASSETGVSDTALWIVSILALVVALIALFKRNLPRNKDK</sequence>
<keyword evidence="3" id="KW-0732">Signal</keyword>
<feature type="chain" id="PRO_5046053461" evidence="3">
    <location>
        <begin position="26"/>
        <end position="209"/>
    </location>
</feature>
<feature type="signal peptide" evidence="3">
    <location>
        <begin position="1"/>
        <end position="25"/>
    </location>
</feature>
<feature type="transmembrane region" description="Helical" evidence="2">
    <location>
        <begin position="181"/>
        <end position="199"/>
    </location>
</feature>
<evidence type="ECO:0000256" key="1">
    <source>
        <dbReference type="SAM" id="MobiDB-lite"/>
    </source>
</evidence>
<keyword evidence="2" id="KW-0812">Transmembrane</keyword>
<keyword evidence="2" id="KW-0472">Membrane</keyword>
<dbReference type="InterPro" id="IPR012533">
    <property type="entry name" value="YcnI-copper_dom"/>
</dbReference>
<dbReference type="Proteomes" id="UP001197626">
    <property type="component" value="Chromosome"/>
</dbReference>
<dbReference type="Gene3D" id="2.60.40.2230">
    <property type="entry name" value="Uncharacterised protein YcnI-like PF07987, DUF1775"/>
    <property type="match status" value="1"/>
</dbReference>
<evidence type="ECO:0000313" key="6">
    <source>
        <dbReference type="Proteomes" id="UP001197626"/>
    </source>
</evidence>
<keyword evidence="6" id="KW-1185">Reference proteome</keyword>
<dbReference type="CDD" id="cd08545">
    <property type="entry name" value="YcnI_like"/>
    <property type="match status" value="1"/>
</dbReference>
<evidence type="ECO:0000256" key="2">
    <source>
        <dbReference type="SAM" id="Phobius"/>
    </source>
</evidence>